<comment type="similarity">
    <text evidence="1 5">Belongs to the N-Me-Phe pilin family.</text>
</comment>
<reference evidence="7" key="2">
    <citation type="submission" date="2023-01" db="EMBL/GenBank/DDBJ databases">
        <authorList>
            <person name="Sun Q."/>
            <person name="Evtushenko L."/>
        </authorList>
    </citation>
    <scope>NUCLEOTIDE SEQUENCE</scope>
    <source>
        <strain evidence="7">VKM B-2935</strain>
    </source>
</reference>
<keyword evidence="5" id="KW-0281">Fimbrium</keyword>
<dbReference type="AlphaFoldDB" id="A0A9W6NHB1"/>
<evidence type="ECO:0000256" key="4">
    <source>
        <dbReference type="ARBA" id="ARBA00029638"/>
    </source>
</evidence>
<dbReference type="Pfam" id="PF07963">
    <property type="entry name" value="N_methyl"/>
    <property type="match status" value="1"/>
</dbReference>
<dbReference type="Pfam" id="PF00114">
    <property type="entry name" value="Pilin"/>
    <property type="match status" value="1"/>
</dbReference>
<dbReference type="PANTHER" id="PTHR30093:SF34">
    <property type="entry name" value="PREPILIN PEPTIDASE-DEPENDENT PROTEIN D"/>
    <property type="match status" value="1"/>
</dbReference>
<dbReference type="PANTHER" id="PTHR30093">
    <property type="entry name" value="GENERAL SECRETION PATHWAY PROTEIN G"/>
    <property type="match status" value="1"/>
</dbReference>
<evidence type="ECO:0000256" key="1">
    <source>
        <dbReference type="ARBA" id="ARBA00005233"/>
    </source>
</evidence>
<evidence type="ECO:0000256" key="2">
    <source>
        <dbReference type="ARBA" id="ARBA00011156"/>
    </source>
</evidence>
<evidence type="ECO:0000313" key="8">
    <source>
        <dbReference type="Proteomes" id="UP001143328"/>
    </source>
</evidence>
<protein>
    <recommendedName>
        <fullName evidence="4">Pilin</fullName>
    </recommendedName>
</protein>
<dbReference type="Gene3D" id="3.30.700.10">
    <property type="entry name" value="Glycoprotein, Type 4 Pilin"/>
    <property type="match status" value="1"/>
</dbReference>
<organism evidence="7 8">
    <name type="scientific">Pseudomonas turukhanskensis</name>
    <dbReference type="NCBI Taxonomy" id="1806536"/>
    <lineage>
        <taxon>Bacteria</taxon>
        <taxon>Pseudomonadati</taxon>
        <taxon>Pseudomonadota</taxon>
        <taxon>Gammaproteobacteria</taxon>
        <taxon>Pseudomonadales</taxon>
        <taxon>Pseudomonadaceae</taxon>
        <taxon>Pseudomonas</taxon>
    </lineage>
</organism>
<feature type="transmembrane region" description="Helical" evidence="6">
    <location>
        <begin position="12"/>
        <end position="32"/>
    </location>
</feature>
<evidence type="ECO:0000313" key="7">
    <source>
        <dbReference type="EMBL" id="GLK90700.1"/>
    </source>
</evidence>
<dbReference type="InterPro" id="IPR000983">
    <property type="entry name" value="Bac_GSPG_pilin"/>
</dbReference>
<dbReference type="RefSeq" id="WP_271196887.1">
    <property type="nucleotide sequence ID" value="NZ_BSFN01000013.1"/>
</dbReference>
<dbReference type="GO" id="GO:0015627">
    <property type="term" value="C:type II protein secretion system complex"/>
    <property type="evidence" value="ECO:0007669"/>
    <property type="project" value="InterPro"/>
</dbReference>
<dbReference type="GO" id="GO:0043107">
    <property type="term" value="P:type IV pilus-dependent motility"/>
    <property type="evidence" value="ECO:0007669"/>
    <property type="project" value="TreeGrafter"/>
</dbReference>
<accession>A0A9W6NHB1</accession>
<dbReference type="EMBL" id="BSFN01000013">
    <property type="protein sequence ID" value="GLK90700.1"/>
    <property type="molecule type" value="Genomic_DNA"/>
</dbReference>
<dbReference type="NCBIfam" id="TIGR02532">
    <property type="entry name" value="IV_pilin_GFxxxE"/>
    <property type="match status" value="1"/>
</dbReference>
<evidence type="ECO:0000256" key="5">
    <source>
        <dbReference type="RuleBase" id="RU000389"/>
    </source>
</evidence>
<comment type="caution">
    <text evidence="7">The sequence shown here is derived from an EMBL/GenBank/DDBJ whole genome shotgun (WGS) entry which is preliminary data.</text>
</comment>
<keyword evidence="3" id="KW-0488">Methylation</keyword>
<dbReference type="GO" id="GO:0015628">
    <property type="term" value="P:protein secretion by the type II secretion system"/>
    <property type="evidence" value="ECO:0007669"/>
    <property type="project" value="InterPro"/>
</dbReference>
<dbReference type="PROSITE" id="PS00409">
    <property type="entry name" value="PROKAR_NTER_METHYL"/>
    <property type="match status" value="1"/>
</dbReference>
<keyword evidence="6" id="KW-0472">Membrane</keyword>
<keyword evidence="6" id="KW-0812">Transmembrane</keyword>
<dbReference type="GO" id="GO:0044096">
    <property type="term" value="C:type IV pilus"/>
    <property type="evidence" value="ECO:0007669"/>
    <property type="project" value="TreeGrafter"/>
</dbReference>
<dbReference type="InterPro" id="IPR045584">
    <property type="entry name" value="Pilin-like"/>
</dbReference>
<dbReference type="PRINTS" id="PR00813">
    <property type="entry name" value="BCTERIALGSPG"/>
</dbReference>
<dbReference type="InterPro" id="IPR001082">
    <property type="entry name" value="Pilin"/>
</dbReference>
<dbReference type="GO" id="GO:0007155">
    <property type="term" value="P:cell adhesion"/>
    <property type="evidence" value="ECO:0007669"/>
    <property type="project" value="InterPro"/>
</dbReference>
<name>A0A9W6NHB1_9PSED</name>
<reference evidence="7" key="1">
    <citation type="journal article" date="2014" name="Int. J. Syst. Evol. Microbiol.">
        <title>Complete genome sequence of Corynebacterium casei LMG S-19264T (=DSM 44701T), isolated from a smear-ripened cheese.</title>
        <authorList>
            <consortium name="US DOE Joint Genome Institute (JGI-PGF)"/>
            <person name="Walter F."/>
            <person name="Albersmeier A."/>
            <person name="Kalinowski J."/>
            <person name="Ruckert C."/>
        </authorList>
    </citation>
    <scope>NUCLEOTIDE SEQUENCE</scope>
    <source>
        <strain evidence="7">VKM B-2935</strain>
    </source>
</reference>
<dbReference type="SUPFAM" id="SSF54523">
    <property type="entry name" value="Pili subunits"/>
    <property type="match status" value="1"/>
</dbReference>
<comment type="subunit">
    <text evidence="2">The pili are polar flexible filaments of about 5.4 nanometers diameter and 2.5 micrometers average length; they consist of only a single polypeptide chain arranged in a helical configuration of five subunits per turn in the assembled pilus.</text>
</comment>
<evidence type="ECO:0000256" key="3">
    <source>
        <dbReference type="ARBA" id="ARBA00022481"/>
    </source>
</evidence>
<sequence length="164" mass="16826">MKAQMQKGFTLIELMIVVAIIGILAAIAIPQYQTYVAKSQVSRVVAETGAVKTAIETCILDGKTADIGDPATTGNCDPQVTGSSLMADGDAWTATSLPAGTSVPSITLPATADSNTLIVAKFGNSASQAIKDAEITWTRDPSGTWKCTSTAEAKYNAPGCPAGS</sequence>
<evidence type="ECO:0000256" key="6">
    <source>
        <dbReference type="SAM" id="Phobius"/>
    </source>
</evidence>
<keyword evidence="6" id="KW-1133">Transmembrane helix</keyword>
<dbReference type="Proteomes" id="UP001143328">
    <property type="component" value="Unassembled WGS sequence"/>
</dbReference>
<dbReference type="InterPro" id="IPR012902">
    <property type="entry name" value="N_methyl_site"/>
</dbReference>
<gene>
    <name evidence="7" type="ORF">GCM10017655_37640</name>
</gene>
<proteinExistence type="inferred from homology"/>
<keyword evidence="8" id="KW-1185">Reference proteome</keyword>